<dbReference type="Pfam" id="PF12296">
    <property type="entry name" value="HsbA"/>
    <property type="match status" value="1"/>
</dbReference>
<dbReference type="AlphaFoldDB" id="A0A2P5HLN4"/>
<dbReference type="GO" id="GO:0005576">
    <property type="term" value="C:extracellular region"/>
    <property type="evidence" value="ECO:0007669"/>
    <property type="project" value="TreeGrafter"/>
</dbReference>
<protein>
    <recommendedName>
        <fullName evidence="4">Hydrophobic surface binding protein A</fullName>
    </recommendedName>
</protein>
<keyword evidence="3" id="KW-1185">Reference proteome</keyword>
<dbReference type="EMBL" id="MAVT02001356">
    <property type="protein sequence ID" value="POS71152.1"/>
    <property type="molecule type" value="Genomic_DNA"/>
</dbReference>
<dbReference type="OrthoDB" id="3485059at2759"/>
<gene>
    <name evidence="2" type="ORF">DHEL01_v210451</name>
</gene>
<dbReference type="InterPro" id="IPR021054">
    <property type="entry name" value="Cell_wall_mannoprotein_1"/>
</dbReference>
<reference evidence="2" key="1">
    <citation type="submission" date="2017-09" db="EMBL/GenBank/DDBJ databases">
        <title>Polyketide synthases of a Diaporthe helianthi virulent isolate.</title>
        <authorList>
            <person name="Baroncelli R."/>
        </authorList>
    </citation>
    <scope>NUCLEOTIDE SEQUENCE [LARGE SCALE GENOMIC DNA]</scope>
    <source>
        <strain evidence="2">7/96</strain>
    </source>
</reference>
<organism evidence="2 3">
    <name type="scientific">Diaporthe helianthi</name>
    <dbReference type="NCBI Taxonomy" id="158607"/>
    <lineage>
        <taxon>Eukaryota</taxon>
        <taxon>Fungi</taxon>
        <taxon>Dikarya</taxon>
        <taxon>Ascomycota</taxon>
        <taxon>Pezizomycotina</taxon>
        <taxon>Sordariomycetes</taxon>
        <taxon>Sordariomycetidae</taxon>
        <taxon>Diaporthales</taxon>
        <taxon>Diaporthaceae</taxon>
        <taxon>Diaporthe</taxon>
    </lineage>
</organism>
<comment type="caution">
    <text evidence="2">The sequence shown here is derived from an EMBL/GenBank/DDBJ whole genome shotgun (WGS) entry which is preliminary data.</text>
</comment>
<dbReference type="PANTHER" id="PTHR38123:SF1">
    <property type="entry name" value="HYDROPHOBIC SURFACE BINDING PROTEIN"/>
    <property type="match status" value="1"/>
</dbReference>
<evidence type="ECO:0000256" key="1">
    <source>
        <dbReference type="SAM" id="SignalP"/>
    </source>
</evidence>
<dbReference type="PANTHER" id="PTHR38123">
    <property type="entry name" value="CELL WALL SERINE-THREONINE-RICH GALACTOMANNOPROTEIN MP1 (AFU_ORTHOLOGUE AFUA_4G03240)"/>
    <property type="match status" value="1"/>
</dbReference>
<evidence type="ECO:0000313" key="2">
    <source>
        <dbReference type="EMBL" id="POS71152.1"/>
    </source>
</evidence>
<accession>A0A2P5HLN4</accession>
<dbReference type="STRING" id="158607.A0A2P5HLN4"/>
<name>A0A2P5HLN4_DIAHE</name>
<keyword evidence="1" id="KW-0732">Signal</keyword>
<dbReference type="Proteomes" id="UP000094444">
    <property type="component" value="Unassembled WGS sequence"/>
</dbReference>
<feature type="signal peptide" evidence="1">
    <location>
        <begin position="1"/>
        <end position="16"/>
    </location>
</feature>
<evidence type="ECO:0000313" key="3">
    <source>
        <dbReference type="Proteomes" id="UP000094444"/>
    </source>
</evidence>
<evidence type="ECO:0008006" key="4">
    <source>
        <dbReference type="Google" id="ProtNLM"/>
    </source>
</evidence>
<proteinExistence type="predicted"/>
<sequence length="176" mass="17784">MVNFASIFVFATAITALPSLIRRDPAETLANLQIIDASTRALTTTVTNWDGSLLGALGIQSDANAVGTQIDNANSAAADEAQASSADSQSIIGYVTGTLTPDIQASLTALTNREANFQSLGISSTVLSTLQSLQSKAATLGTTLVNIASADQKAAAQSAADTINAAFSAAVAAFSS</sequence>
<dbReference type="InParanoid" id="A0A2P5HLN4"/>
<dbReference type="Gene3D" id="1.20.1280.140">
    <property type="match status" value="1"/>
</dbReference>
<feature type="chain" id="PRO_5015117821" description="Hydrophobic surface binding protein A" evidence="1">
    <location>
        <begin position="17"/>
        <end position="176"/>
    </location>
</feature>